<evidence type="ECO:0000313" key="1">
    <source>
        <dbReference type="EMBL" id="MDA6072191.1"/>
    </source>
</evidence>
<keyword evidence="2" id="KW-1185">Reference proteome</keyword>
<organism evidence="1 2">
    <name type="scientific">Flavobacterium azizsancarii</name>
    <dbReference type="NCBI Taxonomy" id="2961580"/>
    <lineage>
        <taxon>Bacteria</taxon>
        <taxon>Pseudomonadati</taxon>
        <taxon>Bacteroidota</taxon>
        <taxon>Flavobacteriia</taxon>
        <taxon>Flavobacteriales</taxon>
        <taxon>Flavobacteriaceae</taxon>
        <taxon>Flavobacterium</taxon>
    </lineage>
</organism>
<protein>
    <recommendedName>
        <fullName evidence="3">Antitoxin ParD1/3/4</fullName>
    </recommendedName>
</protein>
<sequence length="50" mass="5980">MKDIIVNNPNEEDFLKELKADIEQGKRDFENGDYITHEEMLEELRSKKII</sequence>
<reference evidence="1 2" key="1">
    <citation type="journal article" date="2023" name="Chemosphere">
        <title>Whole genome analysis of Flavobacterium aziz-sancarii sp. nov., isolated from Ardley Island (Antarctica), revealed a rich resistome and bioremediation potential.</title>
        <authorList>
            <person name="Otur C."/>
            <person name="Okay S."/>
            <person name="Kurt-Kizildogan A."/>
        </authorList>
    </citation>
    <scope>NUCLEOTIDE SEQUENCE [LARGE SCALE GENOMIC DNA]</scope>
    <source>
        <strain evidence="1 2">AC</strain>
    </source>
</reference>
<evidence type="ECO:0000313" key="2">
    <source>
        <dbReference type="Proteomes" id="UP001212170"/>
    </source>
</evidence>
<dbReference type="EMBL" id="JAMZNK010000053">
    <property type="protein sequence ID" value="MDA6072191.1"/>
    <property type="molecule type" value="Genomic_DNA"/>
</dbReference>
<dbReference type="RefSeq" id="WP_271338155.1">
    <property type="nucleotide sequence ID" value="NZ_JAMZNK010000053.1"/>
</dbReference>
<evidence type="ECO:0008006" key="3">
    <source>
        <dbReference type="Google" id="ProtNLM"/>
    </source>
</evidence>
<dbReference type="Proteomes" id="UP001212170">
    <property type="component" value="Unassembled WGS sequence"/>
</dbReference>
<gene>
    <name evidence="1" type="ORF">NJT12_21415</name>
</gene>
<proteinExistence type="predicted"/>
<accession>A0ABT4WIB1</accession>
<comment type="caution">
    <text evidence="1">The sequence shown here is derived from an EMBL/GenBank/DDBJ whole genome shotgun (WGS) entry which is preliminary data.</text>
</comment>
<name>A0ABT4WIB1_9FLAO</name>